<sequence length="177" mass="19348">MSSRPITQKYNDEISPNALVINGVFFTSFVPKEQNSSPSTTQSLVIAGVTAGVVVLLQILVAVLFILQRQRKSRDSGGMTYLDSKRVPLTDSSPPSEVGADLVRTLRSTLKLQQRLVVTQEQLRREQEAARNQAESSNTPPGMMLVPVHIDSGLRLGPQGEVRDGESQGFPPQYTAE</sequence>
<keyword evidence="2" id="KW-1133">Transmembrane helix</keyword>
<accession>A0A0D0BCV8</accession>
<dbReference type="EMBL" id="KN834771">
    <property type="protein sequence ID" value="KIK61490.1"/>
    <property type="molecule type" value="Genomic_DNA"/>
</dbReference>
<proteinExistence type="predicted"/>
<feature type="region of interest" description="Disordered" evidence="1">
    <location>
        <begin position="123"/>
        <end position="143"/>
    </location>
</feature>
<protein>
    <submittedName>
        <fullName evidence="3">Uncharacterized protein</fullName>
    </submittedName>
</protein>
<keyword evidence="4" id="KW-1185">Reference proteome</keyword>
<feature type="region of interest" description="Disordered" evidence="1">
    <location>
        <begin position="76"/>
        <end position="97"/>
    </location>
</feature>
<keyword evidence="2" id="KW-0812">Transmembrane</keyword>
<evidence type="ECO:0000313" key="3">
    <source>
        <dbReference type="EMBL" id="KIK61490.1"/>
    </source>
</evidence>
<dbReference type="AlphaFoldDB" id="A0A0D0BCV8"/>
<evidence type="ECO:0000256" key="1">
    <source>
        <dbReference type="SAM" id="MobiDB-lite"/>
    </source>
</evidence>
<dbReference type="Proteomes" id="UP000053593">
    <property type="component" value="Unassembled WGS sequence"/>
</dbReference>
<feature type="transmembrane region" description="Helical" evidence="2">
    <location>
        <begin position="44"/>
        <end position="67"/>
    </location>
</feature>
<dbReference type="HOGENOM" id="CLU_1518032_0_0_1"/>
<evidence type="ECO:0000313" key="4">
    <source>
        <dbReference type="Proteomes" id="UP000053593"/>
    </source>
</evidence>
<gene>
    <name evidence="3" type="ORF">GYMLUDRAFT_243659</name>
</gene>
<reference evidence="3 4" key="1">
    <citation type="submission" date="2014-04" db="EMBL/GenBank/DDBJ databases">
        <title>Evolutionary Origins and Diversification of the Mycorrhizal Mutualists.</title>
        <authorList>
            <consortium name="DOE Joint Genome Institute"/>
            <consortium name="Mycorrhizal Genomics Consortium"/>
            <person name="Kohler A."/>
            <person name="Kuo A."/>
            <person name="Nagy L.G."/>
            <person name="Floudas D."/>
            <person name="Copeland A."/>
            <person name="Barry K.W."/>
            <person name="Cichocki N."/>
            <person name="Veneault-Fourrey C."/>
            <person name="LaButti K."/>
            <person name="Lindquist E.A."/>
            <person name="Lipzen A."/>
            <person name="Lundell T."/>
            <person name="Morin E."/>
            <person name="Murat C."/>
            <person name="Riley R."/>
            <person name="Ohm R."/>
            <person name="Sun H."/>
            <person name="Tunlid A."/>
            <person name="Henrissat B."/>
            <person name="Grigoriev I.V."/>
            <person name="Hibbett D.S."/>
            <person name="Martin F."/>
        </authorList>
    </citation>
    <scope>NUCLEOTIDE SEQUENCE [LARGE SCALE GENOMIC DNA]</scope>
    <source>
        <strain evidence="3 4">FD-317 M1</strain>
    </source>
</reference>
<evidence type="ECO:0000256" key="2">
    <source>
        <dbReference type="SAM" id="Phobius"/>
    </source>
</evidence>
<organism evidence="3 4">
    <name type="scientific">Collybiopsis luxurians FD-317 M1</name>
    <dbReference type="NCBI Taxonomy" id="944289"/>
    <lineage>
        <taxon>Eukaryota</taxon>
        <taxon>Fungi</taxon>
        <taxon>Dikarya</taxon>
        <taxon>Basidiomycota</taxon>
        <taxon>Agaricomycotina</taxon>
        <taxon>Agaricomycetes</taxon>
        <taxon>Agaricomycetidae</taxon>
        <taxon>Agaricales</taxon>
        <taxon>Marasmiineae</taxon>
        <taxon>Omphalotaceae</taxon>
        <taxon>Collybiopsis</taxon>
        <taxon>Collybiopsis luxurians</taxon>
    </lineage>
</organism>
<feature type="region of interest" description="Disordered" evidence="1">
    <location>
        <begin position="155"/>
        <end position="177"/>
    </location>
</feature>
<keyword evidence="2" id="KW-0472">Membrane</keyword>
<name>A0A0D0BCV8_9AGAR</name>